<accession>A0AAQ3QF63</accession>
<evidence type="ECO:0000313" key="1">
    <source>
        <dbReference type="EMBL" id="WOL10566.1"/>
    </source>
</evidence>
<protein>
    <submittedName>
        <fullName evidence="1">Uncharacterized protein</fullName>
    </submittedName>
</protein>
<gene>
    <name evidence="1" type="ORF">Cni_G19324</name>
</gene>
<evidence type="ECO:0000313" key="2">
    <source>
        <dbReference type="Proteomes" id="UP001327560"/>
    </source>
</evidence>
<proteinExistence type="predicted"/>
<sequence>MNDVSYGMLPPSITGEILELEAITQSEAMRKRPRQSLEVGLEDVLSDEEATMLAKAALSVPEKKIKVYVISGDGENSVHVGGDGEDTANVGEDGTYVGEHSVNFGEHSVGESNANANVDKSNANVNDNANVDESNVNANANVDESNVNVGEDVHNNSDGEDSSGDFYIARKLLNTLNVNKNINLRGCIENIRQSYFIDISVSKTFRVRKIAKEAFDENFTKQYNQLYDYFGEINRINLGSTAILKTDEFELGDDKRIFLRAYLSLRPVIEGFLHACRPMIGLDECFFKGKYGGILLGFVKVLEKYPRIEHRLCVRHIYANMKRKYGGATILRDRMLACSKATYFAAWEREMMKLKELNTDAHKWVVEHDAHTWAKLHFS</sequence>
<name>A0AAQ3QF63_9LILI</name>
<dbReference type="Proteomes" id="UP001327560">
    <property type="component" value="Chromosome 6"/>
</dbReference>
<organism evidence="1 2">
    <name type="scientific">Canna indica</name>
    <name type="common">Indian-shot</name>
    <dbReference type="NCBI Taxonomy" id="4628"/>
    <lineage>
        <taxon>Eukaryota</taxon>
        <taxon>Viridiplantae</taxon>
        <taxon>Streptophyta</taxon>
        <taxon>Embryophyta</taxon>
        <taxon>Tracheophyta</taxon>
        <taxon>Spermatophyta</taxon>
        <taxon>Magnoliopsida</taxon>
        <taxon>Liliopsida</taxon>
        <taxon>Zingiberales</taxon>
        <taxon>Cannaceae</taxon>
        <taxon>Canna</taxon>
    </lineage>
</organism>
<reference evidence="1 2" key="1">
    <citation type="submission" date="2023-10" db="EMBL/GenBank/DDBJ databases">
        <title>Chromosome-scale genome assembly provides insights into flower coloration mechanisms of Canna indica.</title>
        <authorList>
            <person name="Li C."/>
        </authorList>
    </citation>
    <scope>NUCLEOTIDE SEQUENCE [LARGE SCALE GENOMIC DNA]</scope>
    <source>
        <tissue evidence="1">Flower</tissue>
    </source>
</reference>
<dbReference type="AlphaFoldDB" id="A0AAQ3QF63"/>
<keyword evidence="2" id="KW-1185">Reference proteome</keyword>
<dbReference type="PANTHER" id="PTHR31973:SF187">
    <property type="entry name" value="MUTATOR TRANSPOSASE MUDRA PROTEIN"/>
    <property type="match status" value="1"/>
</dbReference>
<dbReference type="EMBL" id="CP136895">
    <property type="protein sequence ID" value="WOL10566.1"/>
    <property type="molecule type" value="Genomic_DNA"/>
</dbReference>
<dbReference type="PANTHER" id="PTHR31973">
    <property type="entry name" value="POLYPROTEIN, PUTATIVE-RELATED"/>
    <property type="match status" value="1"/>
</dbReference>